<dbReference type="Gene3D" id="2.40.160.20">
    <property type="match status" value="1"/>
</dbReference>
<dbReference type="PANTHER" id="PTHR30329:SF21">
    <property type="entry name" value="LIPOPROTEIN YIAD-RELATED"/>
    <property type="match status" value="1"/>
</dbReference>
<dbReference type="SUPFAM" id="SSF56925">
    <property type="entry name" value="OMPA-like"/>
    <property type="match status" value="1"/>
</dbReference>
<accession>A0A095SHV9</accession>
<name>A0A095SHV9_9GAMM</name>
<dbReference type="InterPro" id="IPR036737">
    <property type="entry name" value="OmpA-like_sf"/>
</dbReference>
<evidence type="ECO:0000256" key="12">
    <source>
        <dbReference type="SAM" id="SignalP"/>
    </source>
</evidence>
<keyword evidence="9" id="KW-0998">Cell outer membrane</keyword>
<evidence type="ECO:0000256" key="7">
    <source>
        <dbReference type="ARBA" id="ARBA00023114"/>
    </source>
</evidence>
<evidence type="ECO:0000256" key="9">
    <source>
        <dbReference type="ARBA" id="ARBA00023237"/>
    </source>
</evidence>
<keyword evidence="15" id="KW-1185">Reference proteome</keyword>
<dbReference type="STRING" id="1177154.Y5S_02712"/>
<dbReference type="InterPro" id="IPR006665">
    <property type="entry name" value="OmpA-like"/>
</dbReference>
<evidence type="ECO:0000256" key="2">
    <source>
        <dbReference type="ARBA" id="ARBA00022448"/>
    </source>
</evidence>
<dbReference type="EMBL" id="ARXV01000012">
    <property type="protein sequence ID" value="KGD63944.1"/>
    <property type="molecule type" value="Genomic_DNA"/>
</dbReference>
<organism evidence="14 15">
    <name type="scientific">Alcanivorax nanhaiticus</name>
    <dbReference type="NCBI Taxonomy" id="1177154"/>
    <lineage>
        <taxon>Bacteria</taxon>
        <taxon>Pseudomonadati</taxon>
        <taxon>Pseudomonadota</taxon>
        <taxon>Gammaproteobacteria</taxon>
        <taxon>Oceanospirillales</taxon>
        <taxon>Alcanivoracaceae</taxon>
        <taxon>Alcanivorax</taxon>
    </lineage>
</organism>
<evidence type="ECO:0000256" key="4">
    <source>
        <dbReference type="ARBA" id="ARBA00022692"/>
    </source>
</evidence>
<keyword evidence="3" id="KW-1134">Transmembrane beta strand</keyword>
<dbReference type="PROSITE" id="PS51123">
    <property type="entry name" value="OMPA_2"/>
    <property type="match status" value="1"/>
</dbReference>
<evidence type="ECO:0000313" key="14">
    <source>
        <dbReference type="EMBL" id="KGD63944.1"/>
    </source>
</evidence>
<dbReference type="InterPro" id="IPR003367">
    <property type="entry name" value="Thrombospondin_3-like_rpt"/>
</dbReference>
<dbReference type="SUPFAM" id="SSF103088">
    <property type="entry name" value="OmpA-like"/>
    <property type="match status" value="1"/>
</dbReference>
<feature type="region of interest" description="Disordered" evidence="11">
    <location>
        <begin position="186"/>
        <end position="239"/>
    </location>
</feature>
<keyword evidence="8 10" id="KW-0472">Membrane</keyword>
<dbReference type="GO" id="GO:0015288">
    <property type="term" value="F:porin activity"/>
    <property type="evidence" value="ECO:0007669"/>
    <property type="project" value="UniProtKB-KW"/>
</dbReference>
<dbReference type="eggNOG" id="COG2885">
    <property type="taxonomic scope" value="Bacteria"/>
</dbReference>
<dbReference type="AlphaFoldDB" id="A0A095SHV9"/>
<keyword evidence="2" id="KW-0813">Transport</keyword>
<protein>
    <submittedName>
        <fullName evidence="14">Outer membrane protein OprF</fullName>
    </submittedName>
</protein>
<dbReference type="PRINTS" id="PR01021">
    <property type="entry name" value="OMPADOMAIN"/>
</dbReference>
<dbReference type="InterPro" id="IPR011250">
    <property type="entry name" value="OMP/PagP_B-barrel"/>
</dbReference>
<feature type="domain" description="OmpA-like" evidence="13">
    <location>
        <begin position="266"/>
        <end position="384"/>
    </location>
</feature>
<evidence type="ECO:0000259" key="13">
    <source>
        <dbReference type="PROSITE" id="PS51123"/>
    </source>
</evidence>
<dbReference type="InterPro" id="IPR028974">
    <property type="entry name" value="TSP_type-3_rpt"/>
</dbReference>
<evidence type="ECO:0000256" key="8">
    <source>
        <dbReference type="ARBA" id="ARBA00023136"/>
    </source>
</evidence>
<evidence type="ECO:0000256" key="1">
    <source>
        <dbReference type="ARBA" id="ARBA00004571"/>
    </source>
</evidence>
<feature type="chain" id="PRO_5001911001" evidence="12">
    <location>
        <begin position="25"/>
        <end position="390"/>
    </location>
</feature>
<dbReference type="InterPro" id="IPR050330">
    <property type="entry name" value="Bact_OuterMem_StrucFunc"/>
</dbReference>
<dbReference type="GO" id="GO:0007155">
    <property type="term" value="P:cell adhesion"/>
    <property type="evidence" value="ECO:0007669"/>
    <property type="project" value="InterPro"/>
</dbReference>
<dbReference type="GO" id="GO:0009279">
    <property type="term" value="C:cell outer membrane"/>
    <property type="evidence" value="ECO:0007669"/>
    <property type="project" value="UniProtKB-SubCell"/>
</dbReference>
<dbReference type="CDD" id="cd07185">
    <property type="entry name" value="OmpA_C-like"/>
    <property type="match status" value="1"/>
</dbReference>
<dbReference type="GO" id="GO:0006811">
    <property type="term" value="P:monoatomic ion transport"/>
    <property type="evidence" value="ECO:0007669"/>
    <property type="project" value="UniProtKB-KW"/>
</dbReference>
<dbReference type="Gene3D" id="3.30.1330.60">
    <property type="entry name" value="OmpA-like domain"/>
    <property type="match status" value="1"/>
</dbReference>
<evidence type="ECO:0000256" key="10">
    <source>
        <dbReference type="PROSITE-ProRule" id="PRU00473"/>
    </source>
</evidence>
<dbReference type="GO" id="GO:0046930">
    <property type="term" value="C:pore complex"/>
    <property type="evidence" value="ECO:0007669"/>
    <property type="project" value="UniProtKB-KW"/>
</dbReference>
<dbReference type="eggNOG" id="COG3637">
    <property type="taxonomic scope" value="Bacteria"/>
</dbReference>
<dbReference type="InterPro" id="IPR027385">
    <property type="entry name" value="Beta-barrel_OMP"/>
</dbReference>
<dbReference type="InterPro" id="IPR006664">
    <property type="entry name" value="OMP_bac"/>
</dbReference>
<dbReference type="SUPFAM" id="SSF103647">
    <property type="entry name" value="TSP type-3 repeat"/>
    <property type="match status" value="1"/>
</dbReference>
<dbReference type="PATRIC" id="fig|1177154.3.peg.2744"/>
<dbReference type="Proteomes" id="UP000029444">
    <property type="component" value="Unassembled WGS sequence"/>
</dbReference>
<keyword evidence="6" id="KW-0406">Ion transport</keyword>
<evidence type="ECO:0000256" key="3">
    <source>
        <dbReference type="ARBA" id="ARBA00022452"/>
    </source>
</evidence>
<evidence type="ECO:0000256" key="6">
    <source>
        <dbReference type="ARBA" id="ARBA00023065"/>
    </source>
</evidence>
<dbReference type="Pfam" id="PF02412">
    <property type="entry name" value="TSP_3"/>
    <property type="match status" value="2"/>
</dbReference>
<feature type="compositionally biased region" description="Acidic residues" evidence="11">
    <location>
        <begin position="207"/>
        <end position="217"/>
    </location>
</feature>
<dbReference type="GO" id="GO:0005509">
    <property type="term" value="F:calcium ion binding"/>
    <property type="evidence" value="ECO:0007669"/>
    <property type="project" value="InterPro"/>
</dbReference>
<evidence type="ECO:0000256" key="11">
    <source>
        <dbReference type="SAM" id="MobiDB-lite"/>
    </source>
</evidence>
<feature type="signal peptide" evidence="12">
    <location>
        <begin position="1"/>
        <end position="24"/>
    </location>
</feature>
<keyword evidence="7" id="KW-0626">Porin</keyword>
<dbReference type="Pfam" id="PF00691">
    <property type="entry name" value="OmpA"/>
    <property type="match status" value="1"/>
</dbReference>
<dbReference type="PANTHER" id="PTHR30329">
    <property type="entry name" value="STATOR ELEMENT OF FLAGELLAR MOTOR COMPLEX"/>
    <property type="match status" value="1"/>
</dbReference>
<evidence type="ECO:0000256" key="5">
    <source>
        <dbReference type="ARBA" id="ARBA00022729"/>
    </source>
</evidence>
<comment type="subcellular location">
    <subcellularLocation>
        <location evidence="1">Cell outer membrane</location>
        <topology evidence="1">Multi-pass membrane protein</topology>
    </subcellularLocation>
</comment>
<gene>
    <name evidence="14" type="ORF">Y5S_02712</name>
</gene>
<sequence>MNAKRFLAASIACASVTATSAVMAEGMPERYFYFGGHISENWLDVGDHYQESTSESEVTLPGAQLGYRFNRNWSVQGWWERNNSNTDLFGDVDLNIAHAALRKHFYGSAGFEPYVGIGAGEFRAEPDSDSSNDYQETIGTLEAGFQTLLHPHFILDVGARPYYAFDSERWDAEIYAGLNFLIGASSSSDDEEQEEQPAPVDNIVSDSDGDGVPDEQDQCSGTPAGAQVDATGCELDDDGDGVANSKDQCADTPAGALVDESGCQQYLDKDVKETLYVEFEHGKAEVTKASYPKLGNLADQMRKYPSANLVLEGHTDSTGSAAFNKKLSKERADAVMRVLVDEYDIAAERVTTEGYGEDKPIADNGTAEGRAQNRRVEAVMKATTQEAQFQ</sequence>
<proteinExistence type="predicted"/>
<reference evidence="14 15" key="1">
    <citation type="submission" date="2012-09" db="EMBL/GenBank/DDBJ databases">
        <title>Genome Sequence of alkane-degrading Bacterium Alcanivorax sp. 19-m-6.</title>
        <authorList>
            <person name="Lai Q."/>
            <person name="Shao Z."/>
        </authorList>
    </citation>
    <scope>NUCLEOTIDE SEQUENCE [LARGE SCALE GENOMIC DNA]</scope>
    <source>
        <strain evidence="14 15">19-m-6</strain>
    </source>
</reference>
<keyword evidence="4" id="KW-0812">Transmembrane</keyword>
<dbReference type="RefSeq" id="WP_035233737.1">
    <property type="nucleotide sequence ID" value="NZ_ARXV01000012.1"/>
</dbReference>
<dbReference type="OrthoDB" id="9782229at2"/>
<comment type="caution">
    <text evidence="14">The sequence shown here is derived from an EMBL/GenBank/DDBJ whole genome shotgun (WGS) entry which is preliminary data.</text>
</comment>
<evidence type="ECO:0000313" key="15">
    <source>
        <dbReference type="Proteomes" id="UP000029444"/>
    </source>
</evidence>
<dbReference type="Pfam" id="PF13505">
    <property type="entry name" value="OMP_b-brl"/>
    <property type="match status" value="1"/>
</dbReference>
<keyword evidence="5 12" id="KW-0732">Signal</keyword>